<dbReference type="InterPro" id="IPR036259">
    <property type="entry name" value="MFS_trans_sf"/>
</dbReference>
<proteinExistence type="predicted"/>
<dbReference type="SUPFAM" id="SSF103473">
    <property type="entry name" value="MFS general substrate transporter"/>
    <property type="match status" value="1"/>
</dbReference>
<reference evidence="11" key="1">
    <citation type="journal article" date="2019" name="Int. J. Syst. Evol. Microbiol.">
        <title>The Global Catalogue of Microorganisms (GCM) 10K type strain sequencing project: providing services to taxonomists for standard genome sequencing and annotation.</title>
        <authorList>
            <consortium name="The Broad Institute Genomics Platform"/>
            <consortium name="The Broad Institute Genome Sequencing Center for Infectious Disease"/>
            <person name="Wu L."/>
            <person name="Ma J."/>
        </authorList>
    </citation>
    <scope>NUCLEOTIDE SEQUENCE [LARGE SCALE GENOMIC DNA]</scope>
    <source>
        <strain evidence="11">CGMCC 4.7382</strain>
    </source>
</reference>
<comment type="subcellular location">
    <subcellularLocation>
        <location evidence="1">Cell membrane</location>
        <topology evidence="1">Multi-pass membrane protein</topology>
    </subcellularLocation>
</comment>
<feature type="transmembrane region" description="Helical" evidence="8">
    <location>
        <begin position="201"/>
        <end position="221"/>
    </location>
</feature>
<dbReference type="PRINTS" id="PR01036">
    <property type="entry name" value="TCRTETB"/>
</dbReference>
<feature type="transmembrane region" description="Helical" evidence="8">
    <location>
        <begin position="165"/>
        <end position="189"/>
    </location>
</feature>
<feature type="transmembrane region" description="Helical" evidence="8">
    <location>
        <begin position="233"/>
        <end position="250"/>
    </location>
</feature>
<evidence type="ECO:0000256" key="4">
    <source>
        <dbReference type="ARBA" id="ARBA00022692"/>
    </source>
</evidence>
<keyword evidence="4 8" id="KW-0812">Transmembrane</keyword>
<feature type="domain" description="Major facilitator superfamily (MFS) profile" evidence="9">
    <location>
        <begin position="13"/>
        <end position="502"/>
    </location>
</feature>
<feature type="region of interest" description="Disordered" evidence="7">
    <location>
        <begin position="506"/>
        <end position="541"/>
    </location>
</feature>
<feature type="transmembrane region" description="Helical" evidence="8">
    <location>
        <begin position="140"/>
        <end position="159"/>
    </location>
</feature>
<keyword evidence="6 8" id="KW-0472">Membrane</keyword>
<dbReference type="NCBIfam" id="TIGR00711">
    <property type="entry name" value="efflux_EmrB"/>
    <property type="match status" value="1"/>
</dbReference>
<name>A0ABW2KP20_9ACTN</name>
<evidence type="ECO:0000313" key="11">
    <source>
        <dbReference type="Proteomes" id="UP001596540"/>
    </source>
</evidence>
<keyword evidence="3" id="KW-1003">Cell membrane</keyword>
<feature type="transmembrane region" description="Helical" evidence="8">
    <location>
        <begin position="270"/>
        <end position="295"/>
    </location>
</feature>
<gene>
    <name evidence="10" type="ORF">ACFQRF_23615</name>
</gene>
<feature type="transmembrane region" description="Helical" evidence="8">
    <location>
        <begin position="307"/>
        <end position="328"/>
    </location>
</feature>
<evidence type="ECO:0000256" key="1">
    <source>
        <dbReference type="ARBA" id="ARBA00004651"/>
    </source>
</evidence>
<dbReference type="InterPro" id="IPR020846">
    <property type="entry name" value="MFS_dom"/>
</dbReference>
<evidence type="ECO:0000256" key="3">
    <source>
        <dbReference type="ARBA" id="ARBA00022475"/>
    </source>
</evidence>
<keyword evidence="11" id="KW-1185">Reference proteome</keyword>
<dbReference type="Gene3D" id="1.20.1250.20">
    <property type="entry name" value="MFS general substrate transporter like domains"/>
    <property type="match status" value="1"/>
</dbReference>
<evidence type="ECO:0000256" key="6">
    <source>
        <dbReference type="ARBA" id="ARBA00023136"/>
    </source>
</evidence>
<feature type="compositionally biased region" description="Basic and acidic residues" evidence="7">
    <location>
        <begin position="511"/>
        <end position="528"/>
    </location>
</feature>
<feature type="transmembrane region" description="Helical" evidence="8">
    <location>
        <begin position="478"/>
        <end position="498"/>
    </location>
</feature>
<feature type="transmembrane region" description="Helical" evidence="8">
    <location>
        <begin position="107"/>
        <end position="128"/>
    </location>
</feature>
<keyword evidence="2" id="KW-0813">Transport</keyword>
<feature type="transmembrane region" description="Helical" evidence="8">
    <location>
        <begin position="51"/>
        <end position="70"/>
    </location>
</feature>
<evidence type="ECO:0000313" key="10">
    <source>
        <dbReference type="EMBL" id="MFC7330724.1"/>
    </source>
</evidence>
<evidence type="ECO:0000256" key="7">
    <source>
        <dbReference type="SAM" id="MobiDB-lite"/>
    </source>
</evidence>
<sequence length="541" mass="56447">MDHPGGHPRRWVILGVLVISLLVAVLDNTILNVALRVISDPGEGLGASQSQLAWAINSYTLVFASLLFTWGVVGDRLGRKRILMTGLAIFGIGSLASAYAQSPDQLILARALMGFGGAAIMPQTLSIITNVFDPAERGRAIGIWSGAVGLALGIGPPLGGLLLEHFWWGSVFLINVPIVAVGLLLMAFLVPESRNEAPRRLDPLGVLLSVVGLVLLVYGIIGAGERASLADPDVYGSLLAGLAVLAAFVVHEARSDHPALDVRLFRNPRLAVAVAAIMLMFFALSGVLFFMNFYWQSVRAFTPLHAGLLVIPVALAQLLVAPLSPFLVARFGPKAVCATGIAIASAALGCYALASVDTPVWMIEAVFFAQGTGMALVMPPATESIMSSVPRESAGAASAVQNTVRQVATALGVAVLGAVVSTVYRGRIEPLLHDLPAAVRQPAAESIEATLVVARGLGPAGEHLVAPAKEAFLSGMHLAALCSLAIGILNMVIVLVWLPRHSARAPAPARARADRPAVGKGGDGEADHPAPGAGNRPRRDE</sequence>
<feature type="transmembrane region" description="Helical" evidence="8">
    <location>
        <begin position="12"/>
        <end position="31"/>
    </location>
</feature>
<dbReference type="Gene3D" id="1.20.1720.10">
    <property type="entry name" value="Multidrug resistance protein D"/>
    <property type="match status" value="1"/>
</dbReference>
<dbReference type="Proteomes" id="UP001596540">
    <property type="component" value="Unassembled WGS sequence"/>
</dbReference>
<protein>
    <submittedName>
        <fullName evidence="10">MFS transporter</fullName>
    </submittedName>
</protein>
<dbReference type="InterPro" id="IPR004638">
    <property type="entry name" value="EmrB-like"/>
</dbReference>
<evidence type="ECO:0000256" key="5">
    <source>
        <dbReference type="ARBA" id="ARBA00022989"/>
    </source>
</evidence>
<keyword evidence="5 8" id="KW-1133">Transmembrane helix</keyword>
<dbReference type="InterPro" id="IPR011701">
    <property type="entry name" value="MFS"/>
</dbReference>
<evidence type="ECO:0000259" key="9">
    <source>
        <dbReference type="PROSITE" id="PS50850"/>
    </source>
</evidence>
<dbReference type="CDD" id="cd17321">
    <property type="entry name" value="MFS_MMR_MDR_like"/>
    <property type="match status" value="1"/>
</dbReference>
<evidence type="ECO:0000256" key="8">
    <source>
        <dbReference type="SAM" id="Phobius"/>
    </source>
</evidence>
<comment type="caution">
    <text evidence="10">The sequence shown here is derived from an EMBL/GenBank/DDBJ whole genome shotgun (WGS) entry which is preliminary data.</text>
</comment>
<dbReference type="PANTHER" id="PTHR42718">
    <property type="entry name" value="MAJOR FACILITATOR SUPERFAMILY MULTIDRUG TRANSPORTER MFSC"/>
    <property type="match status" value="1"/>
</dbReference>
<dbReference type="RefSeq" id="WP_379873369.1">
    <property type="nucleotide sequence ID" value="NZ_JBHTBH010000013.1"/>
</dbReference>
<dbReference type="PROSITE" id="PS50850">
    <property type="entry name" value="MFS"/>
    <property type="match status" value="1"/>
</dbReference>
<organism evidence="10 11">
    <name type="scientific">Marinactinospora rubrisoli</name>
    <dbReference type="NCBI Taxonomy" id="2715399"/>
    <lineage>
        <taxon>Bacteria</taxon>
        <taxon>Bacillati</taxon>
        <taxon>Actinomycetota</taxon>
        <taxon>Actinomycetes</taxon>
        <taxon>Streptosporangiales</taxon>
        <taxon>Nocardiopsidaceae</taxon>
        <taxon>Marinactinospora</taxon>
    </lineage>
</organism>
<dbReference type="PANTHER" id="PTHR42718:SF42">
    <property type="entry name" value="EXPORT PROTEIN"/>
    <property type="match status" value="1"/>
</dbReference>
<accession>A0ABW2KP20</accession>
<dbReference type="Pfam" id="PF07690">
    <property type="entry name" value="MFS_1"/>
    <property type="match status" value="1"/>
</dbReference>
<feature type="transmembrane region" description="Helical" evidence="8">
    <location>
        <begin position="335"/>
        <end position="354"/>
    </location>
</feature>
<dbReference type="EMBL" id="JBHTBH010000013">
    <property type="protein sequence ID" value="MFC7330724.1"/>
    <property type="molecule type" value="Genomic_DNA"/>
</dbReference>
<feature type="transmembrane region" description="Helical" evidence="8">
    <location>
        <begin position="82"/>
        <end position="101"/>
    </location>
</feature>
<evidence type="ECO:0000256" key="2">
    <source>
        <dbReference type="ARBA" id="ARBA00022448"/>
    </source>
</evidence>